<evidence type="ECO:0000313" key="3">
    <source>
        <dbReference type="EMBL" id="KRG19972.1"/>
    </source>
</evidence>
<dbReference type="AlphaFoldDB" id="A0A0Q9YSQ3"/>
<dbReference type="CDD" id="cd18720">
    <property type="entry name" value="PIN_YqxD-like"/>
    <property type="match status" value="1"/>
</dbReference>
<accession>A0A0Q9YSQ3</accession>
<gene>
    <name evidence="3" type="ORF">CC99x_00193</name>
    <name evidence="4" type="ORF">CC99x_005965</name>
</gene>
<dbReference type="HAMAP" id="MF_00489">
    <property type="entry name" value="UPF0178"/>
    <property type="match status" value="1"/>
</dbReference>
<evidence type="ECO:0000256" key="1">
    <source>
        <dbReference type="ARBA" id="ARBA00008522"/>
    </source>
</evidence>
<dbReference type="PATRIC" id="fig|1590042.3.peg.197"/>
<dbReference type="Pfam" id="PF02639">
    <property type="entry name" value="DUF188"/>
    <property type="match status" value="1"/>
</dbReference>
<reference evidence="3" key="1">
    <citation type="submission" date="2015-09" db="EMBL/GenBank/DDBJ databases">
        <title>Draft Genome Sequences of Two Novel Amoeba-resistant Intranuclear Bacteria, Candidatus Berkiella cookevillensis and Candidatus Berkiella aquae.</title>
        <authorList>
            <person name="Mehari Y.T."/>
            <person name="Arivett B.A."/>
            <person name="Farone A.L."/>
            <person name="Gunderson J.H."/>
            <person name="Farone M.B."/>
        </authorList>
    </citation>
    <scope>NUCLEOTIDE SEQUENCE [LARGE SCALE GENOMIC DNA]</scope>
    <source>
        <strain evidence="3">CC99</strain>
    </source>
</reference>
<sequence length="151" mass="16687">MKILVDADACPNVIKEILYRASKRTSISLVFVANKPLQIPRSPLIKFVLVGSGFDVADSTIVEMTETNDLVITADIPLAAQIIEKKAYALNPRGIFYDSDNMSQKLAMRNLMEELRSSGTLMGGGPAPIDKRDQQQFANALDSYLAKARRR</sequence>
<dbReference type="PANTHER" id="PTHR35146">
    <property type="entry name" value="UPF0178 PROTEIN YAII"/>
    <property type="match status" value="1"/>
</dbReference>
<dbReference type="PANTHER" id="PTHR35146:SF1">
    <property type="entry name" value="UPF0178 PROTEIN YAII"/>
    <property type="match status" value="1"/>
</dbReference>
<reference evidence="4" key="3">
    <citation type="submission" date="2021-06" db="EMBL/GenBank/DDBJ databases">
        <title>Genomic Description and Analysis of Intracellular Bacteria, Candidatus Berkiella cookevillensis and Candidatus Berkiella aquae.</title>
        <authorList>
            <person name="Kidane D.T."/>
            <person name="Mehari Y.T."/>
            <person name="Rice F.C."/>
            <person name="Arivett B.A."/>
            <person name="Farone A.L."/>
            <person name="Berk S.G."/>
            <person name="Farone M.B."/>
        </authorList>
    </citation>
    <scope>NUCLEOTIDE SEQUENCE</scope>
    <source>
        <strain evidence="4">CC99</strain>
    </source>
</reference>
<evidence type="ECO:0000313" key="4">
    <source>
        <dbReference type="EMBL" id="MCS5708450.1"/>
    </source>
</evidence>
<comment type="similarity">
    <text evidence="1 2">Belongs to the UPF0178 family.</text>
</comment>
<name>A0A0Q9YSQ3_9GAMM</name>
<organism evidence="3">
    <name type="scientific">Candidatus Berkiella cookevillensis</name>
    <dbReference type="NCBI Taxonomy" id="437022"/>
    <lineage>
        <taxon>Bacteria</taxon>
        <taxon>Pseudomonadati</taxon>
        <taxon>Pseudomonadota</taxon>
        <taxon>Gammaproteobacteria</taxon>
        <taxon>Candidatus Berkiellales</taxon>
        <taxon>Candidatus Berkiellaceae</taxon>
        <taxon>Candidatus Berkiella</taxon>
    </lineage>
</organism>
<evidence type="ECO:0000256" key="2">
    <source>
        <dbReference type="HAMAP-Rule" id="MF_00489"/>
    </source>
</evidence>
<protein>
    <recommendedName>
        <fullName evidence="2">UPF0178 protein CC99x_00193</fullName>
    </recommendedName>
</protein>
<keyword evidence="5" id="KW-1185">Reference proteome</keyword>
<dbReference type="InterPro" id="IPR003791">
    <property type="entry name" value="UPF0178"/>
</dbReference>
<dbReference type="NCBIfam" id="NF001095">
    <property type="entry name" value="PRK00124.1"/>
    <property type="match status" value="1"/>
</dbReference>
<evidence type="ECO:0000313" key="5">
    <source>
        <dbReference type="Proteomes" id="UP000051494"/>
    </source>
</evidence>
<dbReference type="EMBL" id="LKHV02000001">
    <property type="protein sequence ID" value="MCS5708450.1"/>
    <property type="molecule type" value="Genomic_DNA"/>
</dbReference>
<dbReference type="RefSeq" id="WP_057622712.1">
    <property type="nucleotide sequence ID" value="NZ_LKHV02000001.1"/>
</dbReference>
<comment type="caution">
    <text evidence="3">The sequence shown here is derived from an EMBL/GenBank/DDBJ whole genome shotgun (WGS) entry which is preliminary data.</text>
</comment>
<reference evidence="4" key="2">
    <citation type="journal article" date="2016" name="Genome Announc.">
        <title>Draft Genome Sequences of Two Novel Amoeba-Resistant Intranuclear Bacteria, 'Candidatus Berkiella cookevillensis' and 'Candidatus Berkiella aquae'.</title>
        <authorList>
            <person name="Mehari Y.T."/>
            <person name="Arivett B.A."/>
            <person name="Farone A.L."/>
            <person name="Gunderson J.H."/>
            <person name="Farone M.B."/>
        </authorList>
    </citation>
    <scope>NUCLEOTIDE SEQUENCE</scope>
    <source>
        <strain evidence="4">CC99</strain>
    </source>
</reference>
<dbReference type="Proteomes" id="UP000051494">
    <property type="component" value="Unassembled WGS sequence"/>
</dbReference>
<dbReference type="STRING" id="437022.CC99x_00193"/>
<proteinExistence type="inferred from homology"/>
<dbReference type="EMBL" id="LKHV01000001">
    <property type="protein sequence ID" value="KRG19972.1"/>
    <property type="molecule type" value="Genomic_DNA"/>
</dbReference>
<dbReference type="OrthoDB" id="9798918at2"/>